<dbReference type="AlphaFoldDB" id="A0AAW2MZ54"/>
<dbReference type="EMBL" id="JACGWJ010000021">
    <property type="protein sequence ID" value="KAL0336562.1"/>
    <property type="molecule type" value="Genomic_DNA"/>
</dbReference>
<evidence type="ECO:0000313" key="1">
    <source>
        <dbReference type="EMBL" id="KAL0336562.1"/>
    </source>
</evidence>
<protein>
    <submittedName>
        <fullName evidence="1">Uncharacterized protein</fullName>
    </submittedName>
</protein>
<organism evidence="1">
    <name type="scientific">Sesamum radiatum</name>
    <name type="common">Black benniseed</name>
    <dbReference type="NCBI Taxonomy" id="300843"/>
    <lineage>
        <taxon>Eukaryota</taxon>
        <taxon>Viridiplantae</taxon>
        <taxon>Streptophyta</taxon>
        <taxon>Embryophyta</taxon>
        <taxon>Tracheophyta</taxon>
        <taxon>Spermatophyta</taxon>
        <taxon>Magnoliopsida</taxon>
        <taxon>eudicotyledons</taxon>
        <taxon>Gunneridae</taxon>
        <taxon>Pentapetalae</taxon>
        <taxon>asterids</taxon>
        <taxon>lamiids</taxon>
        <taxon>Lamiales</taxon>
        <taxon>Pedaliaceae</taxon>
        <taxon>Sesamum</taxon>
    </lineage>
</organism>
<gene>
    <name evidence="1" type="ORF">Sradi_4868100</name>
</gene>
<accession>A0AAW2MZ54</accession>
<reference evidence="1" key="2">
    <citation type="journal article" date="2024" name="Plant">
        <title>Genomic evolution and insights into agronomic trait innovations of Sesamum species.</title>
        <authorList>
            <person name="Miao H."/>
            <person name="Wang L."/>
            <person name="Qu L."/>
            <person name="Liu H."/>
            <person name="Sun Y."/>
            <person name="Le M."/>
            <person name="Wang Q."/>
            <person name="Wei S."/>
            <person name="Zheng Y."/>
            <person name="Lin W."/>
            <person name="Duan Y."/>
            <person name="Cao H."/>
            <person name="Xiong S."/>
            <person name="Wang X."/>
            <person name="Wei L."/>
            <person name="Li C."/>
            <person name="Ma Q."/>
            <person name="Ju M."/>
            <person name="Zhao R."/>
            <person name="Li G."/>
            <person name="Mu C."/>
            <person name="Tian Q."/>
            <person name="Mei H."/>
            <person name="Zhang T."/>
            <person name="Gao T."/>
            <person name="Zhang H."/>
        </authorList>
    </citation>
    <scope>NUCLEOTIDE SEQUENCE</scope>
    <source>
        <strain evidence="1">G02</strain>
    </source>
</reference>
<comment type="caution">
    <text evidence="1">The sequence shown here is derived from an EMBL/GenBank/DDBJ whole genome shotgun (WGS) entry which is preliminary data.</text>
</comment>
<name>A0AAW2MZ54_SESRA</name>
<sequence>MADFLWHNKEHRRVHWIAWAKLCTRKENGGLGLRRLHLFNQALAAMAHHHETELLDGPDS</sequence>
<proteinExistence type="predicted"/>
<reference evidence="1" key="1">
    <citation type="submission" date="2020-06" db="EMBL/GenBank/DDBJ databases">
        <authorList>
            <person name="Li T."/>
            <person name="Hu X."/>
            <person name="Zhang T."/>
            <person name="Song X."/>
            <person name="Zhang H."/>
            <person name="Dai N."/>
            <person name="Sheng W."/>
            <person name="Hou X."/>
            <person name="Wei L."/>
        </authorList>
    </citation>
    <scope>NUCLEOTIDE SEQUENCE</scope>
    <source>
        <strain evidence="1">G02</strain>
        <tissue evidence="1">Leaf</tissue>
    </source>
</reference>